<dbReference type="STRING" id="337451.A0A443NBE1"/>
<accession>A0A443NBE1</accession>
<sequence length="145" mass="15977">MAAPIKLLVDGAINSAEMVENGYGPDGNATGSCKPNVVVYILHSIIIDSLCKDGSLKEALNLFLEMNDNKISPDAITHCSLIHGLCNSGKWKEATELFTDMVKRDVFLDVITFSTFLWMLFAKEAYGLLEVMIEIVICGMRMVDI</sequence>
<evidence type="ECO:0000256" key="2">
    <source>
        <dbReference type="ARBA" id="ARBA00022737"/>
    </source>
</evidence>
<dbReference type="PROSITE" id="PS51375">
    <property type="entry name" value="PPR"/>
    <property type="match status" value="2"/>
</dbReference>
<name>A0A443NBE1_9MAGN</name>
<evidence type="ECO:0000256" key="1">
    <source>
        <dbReference type="ARBA" id="ARBA00007626"/>
    </source>
</evidence>
<keyword evidence="2" id="KW-0677">Repeat</keyword>
<keyword evidence="5" id="KW-1185">Reference proteome</keyword>
<dbReference type="InterPro" id="IPR011990">
    <property type="entry name" value="TPR-like_helical_dom_sf"/>
</dbReference>
<dbReference type="OrthoDB" id="42736at2759"/>
<feature type="repeat" description="PPR" evidence="3">
    <location>
        <begin position="39"/>
        <end position="73"/>
    </location>
</feature>
<comment type="caution">
    <text evidence="4">The sequence shown here is derived from an EMBL/GenBank/DDBJ whole genome shotgun (WGS) entry which is preliminary data.</text>
</comment>
<feature type="repeat" description="PPR" evidence="3">
    <location>
        <begin position="74"/>
        <end position="108"/>
    </location>
</feature>
<dbReference type="NCBIfam" id="TIGR00756">
    <property type="entry name" value="PPR"/>
    <property type="match status" value="2"/>
</dbReference>
<evidence type="ECO:0000313" key="4">
    <source>
        <dbReference type="EMBL" id="RWR75816.1"/>
    </source>
</evidence>
<organism evidence="4 5">
    <name type="scientific">Cinnamomum micranthum f. kanehirae</name>
    <dbReference type="NCBI Taxonomy" id="337451"/>
    <lineage>
        <taxon>Eukaryota</taxon>
        <taxon>Viridiplantae</taxon>
        <taxon>Streptophyta</taxon>
        <taxon>Embryophyta</taxon>
        <taxon>Tracheophyta</taxon>
        <taxon>Spermatophyta</taxon>
        <taxon>Magnoliopsida</taxon>
        <taxon>Magnoliidae</taxon>
        <taxon>Laurales</taxon>
        <taxon>Lauraceae</taxon>
        <taxon>Cinnamomum</taxon>
    </lineage>
</organism>
<dbReference type="PANTHER" id="PTHR46128">
    <property type="entry name" value="MITOCHONDRIAL GROUP I INTRON SPLICING FACTOR CCM1"/>
    <property type="match status" value="1"/>
</dbReference>
<gene>
    <name evidence="4" type="ORF">CKAN_00421700</name>
</gene>
<dbReference type="InterPro" id="IPR050872">
    <property type="entry name" value="PPR_P_subfamily"/>
</dbReference>
<protein>
    <recommendedName>
        <fullName evidence="6">Pentatricopeptide repeat-containing protein</fullName>
    </recommendedName>
</protein>
<evidence type="ECO:0000256" key="3">
    <source>
        <dbReference type="PROSITE-ProRule" id="PRU00708"/>
    </source>
</evidence>
<evidence type="ECO:0000313" key="5">
    <source>
        <dbReference type="Proteomes" id="UP000283530"/>
    </source>
</evidence>
<proteinExistence type="inferred from homology"/>
<evidence type="ECO:0008006" key="6">
    <source>
        <dbReference type="Google" id="ProtNLM"/>
    </source>
</evidence>
<dbReference type="EMBL" id="QPKB01000002">
    <property type="protein sequence ID" value="RWR75816.1"/>
    <property type="molecule type" value="Genomic_DNA"/>
</dbReference>
<dbReference type="InterPro" id="IPR002885">
    <property type="entry name" value="PPR_rpt"/>
</dbReference>
<dbReference type="Gene3D" id="1.25.40.10">
    <property type="entry name" value="Tetratricopeptide repeat domain"/>
    <property type="match status" value="1"/>
</dbReference>
<dbReference type="AlphaFoldDB" id="A0A443NBE1"/>
<dbReference type="Proteomes" id="UP000283530">
    <property type="component" value="Unassembled WGS sequence"/>
</dbReference>
<comment type="similarity">
    <text evidence="1">Belongs to the PPR family. P subfamily.</text>
</comment>
<dbReference type="Pfam" id="PF13041">
    <property type="entry name" value="PPR_2"/>
    <property type="match status" value="1"/>
</dbReference>
<reference evidence="4 5" key="1">
    <citation type="journal article" date="2019" name="Nat. Plants">
        <title>Stout camphor tree genome fills gaps in understanding of flowering plant genome evolution.</title>
        <authorList>
            <person name="Chaw S.M."/>
            <person name="Liu Y.C."/>
            <person name="Wu Y.W."/>
            <person name="Wang H.Y."/>
            <person name="Lin C.I."/>
            <person name="Wu C.S."/>
            <person name="Ke H.M."/>
            <person name="Chang L.Y."/>
            <person name="Hsu C.Y."/>
            <person name="Yang H.T."/>
            <person name="Sudianto E."/>
            <person name="Hsu M.H."/>
            <person name="Wu K.P."/>
            <person name="Wang L.N."/>
            <person name="Leebens-Mack J.H."/>
            <person name="Tsai I.J."/>
        </authorList>
    </citation>
    <scope>NUCLEOTIDE SEQUENCE [LARGE SCALE GENOMIC DNA]</scope>
    <source>
        <strain evidence="5">cv. Chaw 1501</strain>
        <tissue evidence="4">Young leaves</tissue>
    </source>
</reference>
<dbReference type="PANTHER" id="PTHR46128:SF211">
    <property type="entry name" value="PENTACOTRIPEPTIDE-REPEAT REGION OF PRORP DOMAIN-CONTAINING PROTEIN"/>
    <property type="match status" value="1"/>
</dbReference>